<proteinExistence type="predicted"/>
<feature type="signal peptide" evidence="1">
    <location>
        <begin position="1"/>
        <end position="22"/>
    </location>
</feature>
<sequence length="147" mass="15123">MPTLNALGLRVLSTVGAISASAYPVCHNRPSGEGWNAANTSAPSPKYSLGAKVSCPPNLRCVVTTWGSAAGGGTGAPIANIVSIESTIYLDAFAALHTDGSVSTWGRDSGTLPTTVTSPTSPVVSIASNWKACKLPQPHLTHRQPRD</sequence>
<organism evidence="2">
    <name type="scientific">Haptolina brevifila</name>
    <dbReference type="NCBI Taxonomy" id="156173"/>
    <lineage>
        <taxon>Eukaryota</taxon>
        <taxon>Haptista</taxon>
        <taxon>Haptophyta</taxon>
        <taxon>Prymnesiophyceae</taxon>
        <taxon>Prymnesiales</taxon>
        <taxon>Prymnesiaceae</taxon>
        <taxon>Haptolina</taxon>
    </lineage>
</organism>
<dbReference type="Gene3D" id="2.130.10.30">
    <property type="entry name" value="Regulator of chromosome condensation 1/beta-lactamase-inhibitor protein II"/>
    <property type="match status" value="1"/>
</dbReference>
<feature type="chain" id="PRO_5030883077" evidence="1">
    <location>
        <begin position="23"/>
        <end position="147"/>
    </location>
</feature>
<evidence type="ECO:0000256" key="1">
    <source>
        <dbReference type="SAM" id="SignalP"/>
    </source>
</evidence>
<protein>
    <submittedName>
        <fullName evidence="2">Uncharacterized protein</fullName>
    </submittedName>
</protein>
<evidence type="ECO:0000313" key="2">
    <source>
        <dbReference type="EMBL" id="CAD9452716.1"/>
    </source>
</evidence>
<dbReference type="AlphaFoldDB" id="A0A7S2GGP7"/>
<accession>A0A7S2GGP7</accession>
<keyword evidence="1" id="KW-0732">Signal</keyword>
<reference evidence="2" key="1">
    <citation type="submission" date="2021-01" db="EMBL/GenBank/DDBJ databases">
        <authorList>
            <person name="Corre E."/>
            <person name="Pelletier E."/>
            <person name="Niang G."/>
            <person name="Scheremetjew M."/>
            <person name="Finn R."/>
            <person name="Kale V."/>
            <person name="Holt S."/>
            <person name="Cochrane G."/>
            <person name="Meng A."/>
            <person name="Brown T."/>
            <person name="Cohen L."/>
        </authorList>
    </citation>
    <scope>NUCLEOTIDE SEQUENCE</scope>
    <source>
        <strain evidence="2">UTEX LB 985</strain>
    </source>
</reference>
<dbReference type="SUPFAM" id="SSF50985">
    <property type="entry name" value="RCC1/BLIP-II"/>
    <property type="match status" value="1"/>
</dbReference>
<dbReference type="EMBL" id="HBGU01030583">
    <property type="protein sequence ID" value="CAD9452716.1"/>
    <property type="molecule type" value="Transcribed_RNA"/>
</dbReference>
<dbReference type="InterPro" id="IPR009091">
    <property type="entry name" value="RCC1/BLIP-II"/>
</dbReference>
<name>A0A7S2GGP7_9EUKA</name>
<gene>
    <name evidence="2" type="ORF">CBRE1094_LOCUS16710</name>
</gene>